<dbReference type="SUPFAM" id="SSF51569">
    <property type="entry name" value="Aldolase"/>
    <property type="match status" value="1"/>
</dbReference>
<dbReference type="GO" id="GO:0005737">
    <property type="term" value="C:cytoplasm"/>
    <property type="evidence" value="ECO:0007669"/>
    <property type="project" value="InterPro"/>
</dbReference>
<dbReference type="GO" id="GO:0009264">
    <property type="term" value="P:deoxyribonucleotide catabolic process"/>
    <property type="evidence" value="ECO:0007669"/>
    <property type="project" value="InterPro"/>
</dbReference>
<evidence type="ECO:0000256" key="1">
    <source>
        <dbReference type="ARBA" id="ARBA00022490"/>
    </source>
</evidence>
<dbReference type="InterPro" id="IPR002915">
    <property type="entry name" value="DeoC/FbaB/LacD_aldolase"/>
</dbReference>
<dbReference type="EMBL" id="CAFAAF010000029">
    <property type="protein sequence ID" value="CAB4787305.1"/>
    <property type="molecule type" value="Genomic_DNA"/>
</dbReference>
<dbReference type="InterPro" id="IPR011343">
    <property type="entry name" value="DeoC"/>
</dbReference>
<accession>A0A6J6WUK7</accession>
<sequence length="120" mass="12597">MYDEVREEIAAVVAAAAGNQVKVILENAYLTKEEIVKACQLCEVAGADYVKTSTGFAPTGAILEDVQLMRASVSSKVEVKSAGGVKSLDMLLSFMDAGVKRSGASGTAAMLDEFVERFGA</sequence>
<organism evidence="2">
    <name type="scientific">freshwater metagenome</name>
    <dbReference type="NCBI Taxonomy" id="449393"/>
    <lineage>
        <taxon>unclassified sequences</taxon>
        <taxon>metagenomes</taxon>
        <taxon>ecological metagenomes</taxon>
    </lineage>
</organism>
<dbReference type="AlphaFoldDB" id="A0A6J6WUK7"/>
<evidence type="ECO:0000313" key="2">
    <source>
        <dbReference type="EMBL" id="CAB4787305.1"/>
    </source>
</evidence>
<protein>
    <submittedName>
        <fullName evidence="2">Unannotated protein</fullName>
    </submittedName>
</protein>
<keyword evidence="1" id="KW-0963">Cytoplasm</keyword>
<dbReference type="GO" id="GO:0004139">
    <property type="term" value="F:deoxyribose-phosphate aldolase activity"/>
    <property type="evidence" value="ECO:0007669"/>
    <property type="project" value="InterPro"/>
</dbReference>
<reference evidence="2" key="1">
    <citation type="submission" date="2020-05" db="EMBL/GenBank/DDBJ databases">
        <authorList>
            <person name="Chiriac C."/>
            <person name="Salcher M."/>
            <person name="Ghai R."/>
            <person name="Kavagutti S V."/>
        </authorList>
    </citation>
    <scope>NUCLEOTIDE SEQUENCE</scope>
</reference>
<gene>
    <name evidence="2" type="ORF">UFOPK2978_00309</name>
</gene>
<dbReference type="PANTHER" id="PTHR10889:SF1">
    <property type="entry name" value="DEOXYRIBOSE-PHOSPHATE ALDOLASE"/>
    <property type="match status" value="1"/>
</dbReference>
<dbReference type="Pfam" id="PF01791">
    <property type="entry name" value="DeoC"/>
    <property type="match status" value="1"/>
</dbReference>
<dbReference type="Gene3D" id="3.20.20.70">
    <property type="entry name" value="Aldolase class I"/>
    <property type="match status" value="1"/>
</dbReference>
<dbReference type="InterPro" id="IPR013785">
    <property type="entry name" value="Aldolase_TIM"/>
</dbReference>
<name>A0A6J6WUK7_9ZZZZ</name>
<dbReference type="GO" id="GO:0016052">
    <property type="term" value="P:carbohydrate catabolic process"/>
    <property type="evidence" value="ECO:0007669"/>
    <property type="project" value="TreeGrafter"/>
</dbReference>
<dbReference type="PANTHER" id="PTHR10889">
    <property type="entry name" value="DEOXYRIBOSE-PHOSPHATE ALDOLASE"/>
    <property type="match status" value="1"/>
</dbReference>
<proteinExistence type="predicted"/>